<dbReference type="AlphaFoldDB" id="D8LQH9"/>
<gene>
    <name evidence="2" type="ORF">Esi_0006_0120</name>
</gene>
<feature type="region of interest" description="Disordered" evidence="1">
    <location>
        <begin position="79"/>
        <end position="202"/>
    </location>
</feature>
<feature type="compositionally biased region" description="Low complexity" evidence="1">
    <location>
        <begin position="323"/>
        <end position="336"/>
    </location>
</feature>
<evidence type="ECO:0000313" key="2">
    <source>
        <dbReference type="EMBL" id="CBN78743.1"/>
    </source>
</evidence>
<dbReference type="EMBL" id="FN648818">
    <property type="protein sequence ID" value="CBN78743.1"/>
    <property type="molecule type" value="Genomic_DNA"/>
</dbReference>
<feature type="compositionally biased region" description="Basic and acidic residues" evidence="1">
    <location>
        <begin position="145"/>
        <end position="157"/>
    </location>
</feature>
<sequence length="567" mass="58567">MAEFMAKAHENRLQAMEAVKKEVQRGYEEQIADLQSKLAALPPPADADKGAAAATAFRAEEPVLVGVGQGASMGFAGGAAQHPSYAARSARPGWEARWGAEEPARASPAVTAADVSSMESRVAAASAPGGGAVHPAYAARAQRPGWEERWGMEEPARKTMAAASTSASAEVVPQAQGKAAAPADVHPAYAARTQRPGWEERWGAEEPARKTMTVAGAGSTSAPAEVATQALGTPAAPADVHPAYAARTQRPGWEERWGSEEPARMTAATATPTPPGPAASAQAQSTAASPPADVHPAYAARAQRPGWEARWGSEEPARMIAATSTAGAPTASGKTALPDAEDSHPAYAARSGRPGWEARWGSEEKERVAGADAGAIAVAGAAAGFATAGGLDAAASAAAADEASAESGGAGDDPLADEFLTDDVAELRSMVVSNRRSFQDYLLKSLWASNELKQSNAVLEAELSRSKVRLAAEEQLRESLQESFLGYMSRSGDAGAAGKAQVAKLEKDVLTLAAEADELRRFTQEYMVKASSDKQNALEEAAATARAQSAERIAALQAQVLELQAGG</sequence>
<keyword evidence="3" id="KW-1185">Reference proteome</keyword>
<dbReference type="OrthoDB" id="10567539at2759"/>
<proteinExistence type="predicted"/>
<feature type="compositionally biased region" description="Low complexity" evidence="1">
    <location>
        <begin position="278"/>
        <end position="292"/>
    </location>
</feature>
<feature type="compositionally biased region" description="Low complexity" evidence="1">
    <location>
        <begin position="396"/>
        <end position="407"/>
    </location>
</feature>
<feature type="compositionally biased region" description="Basic and acidic residues" evidence="1">
    <location>
        <begin position="252"/>
        <end position="263"/>
    </location>
</feature>
<evidence type="ECO:0000256" key="1">
    <source>
        <dbReference type="SAM" id="MobiDB-lite"/>
    </source>
</evidence>
<reference evidence="2 3" key="1">
    <citation type="journal article" date="2010" name="Nature">
        <title>The Ectocarpus genome and the independent evolution of multicellularity in brown algae.</title>
        <authorList>
            <person name="Cock J.M."/>
            <person name="Sterck L."/>
            <person name="Rouze P."/>
            <person name="Scornet D."/>
            <person name="Allen A.E."/>
            <person name="Amoutzias G."/>
            <person name="Anthouard V."/>
            <person name="Artiguenave F."/>
            <person name="Aury J.M."/>
            <person name="Badger J.H."/>
            <person name="Beszteri B."/>
            <person name="Billiau K."/>
            <person name="Bonnet E."/>
            <person name="Bothwell J.H."/>
            <person name="Bowler C."/>
            <person name="Boyen C."/>
            <person name="Brownlee C."/>
            <person name="Carrano C.J."/>
            <person name="Charrier B."/>
            <person name="Cho G.Y."/>
            <person name="Coelho S.M."/>
            <person name="Collen J."/>
            <person name="Corre E."/>
            <person name="Da Silva C."/>
            <person name="Delage L."/>
            <person name="Delaroque N."/>
            <person name="Dittami S.M."/>
            <person name="Doulbeau S."/>
            <person name="Elias M."/>
            <person name="Farnham G."/>
            <person name="Gachon C.M."/>
            <person name="Gschloessl B."/>
            <person name="Heesch S."/>
            <person name="Jabbari K."/>
            <person name="Jubin C."/>
            <person name="Kawai H."/>
            <person name="Kimura K."/>
            <person name="Kloareg B."/>
            <person name="Kupper F.C."/>
            <person name="Lang D."/>
            <person name="Le Bail A."/>
            <person name="Leblanc C."/>
            <person name="Lerouge P."/>
            <person name="Lohr M."/>
            <person name="Lopez P.J."/>
            <person name="Martens C."/>
            <person name="Maumus F."/>
            <person name="Michel G."/>
            <person name="Miranda-Saavedra D."/>
            <person name="Morales J."/>
            <person name="Moreau H."/>
            <person name="Motomura T."/>
            <person name="Nagasato C."/>
            <person name="Napoli C.A."/>
            <person name="Nelson D.R."/>
            <person name="Nyvall-Collen P."/>
            <person name="Peters A.F."/>
            <person name="Pommier C."/>
            <person name="Potin P."/>
            <person name="Poulain J."/>
            <person name="Quesneville H."/>
            <person name="Read B."/>
            <person name="Rensing S.A."/>
            <person name="Ritter A."/>
            <person name="Rousvoal S."/>
            <person name="Samanta M."/>
            <person name="Samson G."/>
            <person name="Schroeder D.C."/>
            <person name="Segurens B."/>
            <person name="Strittmatter M."/>
            <person name="Tonon T."/>
            <person name="Tregear J.W."/>
            <person name="Valentin K."/>
            <person name="von Dassow P."/>
            <person name="Yamagishi T."/>
            <person name="Van de Peer Y."/>
            <person name="Wincker P."/>
        </authorList>
    </citation>
    <scope>NUCLEOTIDE SEQUENCE [LARGE SCALE GENOMIC DNA]</scope>
    <source>
        <strain evidence="3">Ec32 / CCAP1310/4</strain>
    </source>
</reference>
<organism evidence="2 3">
    <name type="scientific">Ectocarpus siliculosus</name>
    <name type="common">Brown alga</name>
    <name type="synonym">Conferva siliculosa</name>
    <dbReference type="NCBI Taxonomy" id="2880"/>
    <lineage>
        <taxon>Eukaryota</taxon>
        <taxon>Sar</taxon>
        <taxon>Stramenopiles</taxon>
        <taxon>Ochrophyta</taxon>
        <taxon>PX clade</taxon>
        <taxon>Phaeophyceae</taxon>
        <taxon>Ectocarpales</taxon>
        <taxon>Ectocarpaceae</taxon>
        <taxon>Ectocarpus</taxon>
    </lineage>
</organism>
<dbReference type="InParanoid" id="D8LQH9"/>
<dbReference type="EMBL" id="FN649729">
    <property type="protein sequence ID" value="CBN78743.1"/>
    <property type="molecule type" value="Genomic_DNA"/>
</dbReference>
<dbReference type="Proteomes" id="UP000002630">
    <property type="component" value="Linkage Group LG04"/>
</dbReference>
<accession>D8LQH9</accession>
<name>D8LQH9_ECTSI</name>
<protein>
    <submittedName>
        <fullName evidence="2">Uncharacterized protein</fullName>
    </submittedName>
</protein>
<feature type="region of interest" description="Disordered" evidence="1">
    <location>
        <begin position="247"/>
        <end position="310"/>
    </location>
</feature>
<feature type="compositionally biased region" description="Low complexity" evidence="1">
    <location>
        <begin position="179"/>
        <end position="191"/>
    </location>
</feature>
<feature type="region of interest" description="Disordered" evidence="1">
    <location>
        <begin position="323"/>
        <end position="364"/>
    </location>
</feature>
<evidence type="ECO:0000313" key="3">
    <source>
        <dbReference type="Proteomes" id="UP000002630"/>
    </source>
</evidence>
<feature type="region of interest" description="Disordered" evidence="1">
    <location>
        <begin position="396"/>
        <end position="416"/>
    </location>
</feature>